<organism evidence="2 3">
    <name type="scientific">Bacillus aerolatus</name>
    <dbReference type="NCBI Taxonomy" id="2653354"/>
    <lineage>
        <taxon>Bacteria</taxon>
        <taxon>Bacillati</taxon>
        <taxon>Bacillota</taxon>
        <taxon>Bacilli</taxon>
        <taxon>Bacillales</taxon>
        <taxon>Bacillaceae</taxon>
        <taxon>Bacillus</taxon>
    </lineage>
</organism>
<dbReference type="Proteomes" id="UP000429595">
    <property type="component" value="Unassembled WGS sequence"/>
</dbReference>
<name>A0A6I1FU13_9BACI</name>
<evidence type="ECO:0000313" key="3">
    <source>
        <dbReference type="Proteomes" id="UP000429595"/>
    </source>
</evidence>
<keyword evidence="1" id="KW-0472">Membrane</keyword>
<dbReference type="InterPro" id="IPR025440">
    <property type="entry name" value="DUF4306"/>
</dbReference>
<dbReference type="Pfam" id="PF14154">
    <property type="entry name" value="DUF4306"/>
    <property type="match status" value="1"/>
</dbReference>
<gene>
    <name evidence="2" type="ORF">F9802_12955</name>
</gene>
<reference evidence="2 3" key="1">
    <citation type="submission" date="2019-10" db="EMBL/GenBank/DDBJ databases">
        <title>Bacillus aerolatum sp. nov., isolated from bioaerosol of sport playgrounds.</title>
        <authorList>
            <person name="Chen P."/>
            <person name="Zhang G."/>
        </authorList>
    </citation>
    <scope>NUCLEOTIDE SEQUENCE [LARGE SCALE GENOMIC DNA]</scope>
    <source>
        <strain evidence="2 3">CX253</strain>
    </source>
</reference>
<keyword evidence="1" id="KW-0812">Transmembrane</keyword>
<keyword evidence="1" id="KW-1133">Transmembrane helix</keyword>
<protein>
    <submittedName>
        <fullName evidence="2">DUF4306 domain-containing protein</fullName>
    </submittedName>
</protein>
<feature type="transmembrane region" description="Helical" evidence="1">
    <location>
        <begin position="221"/>
        <end position="239"/>
    </location>
</feature>
<evidence type="ECO:0000256" key="1">
    <source>
        <dbReference type="SAM" id="Phobius"/>
    </source>
</evidence>
<feature type="transmembrane region" description="Helical" evidence="1">
    <location>
        <begin position="162"/>
        <end position="183"/>
    </location>
</feature>
<evidence type="ECO:0000313" key="2">
    <source>
        <dbReference type="EMBL" id="KAB7705968.1"/>
    </source>
</evidence>
<dbReference type="AlphaFoldDB" id="A0A6I1FU13"/>
<feature type="transmembrane region" description="Helical" evidence="1">
    <location>
        <begin position="190"/>
        <end position="209"/>
    </location>
</feature>
<dbReference type="EMBL" id="WEIO01000007">
    <property type="protein sequence ID" value="KAB7705968.1"/>
    <property type="molecule type" value="Genomic_DNA"/>
</dbReference>
<proteinExistence type="predicted"/>
<sequence length="249" mass="28813">MQAMIEVYFEWNEKMKKTGEDFYLKIWLYHPHFIHSQIVITYKDCLDFYDRTFDASEKEKEFPYSNFVGLEEEVQLFEWDHRIESHPYLESELTEMVEGGCLKVNEETKIREQSYQTNRLKNDEGEWKHSAIFTKQFSEGTVSTGDISALDYFVYAAKFKPAFPLLMMISGVYLFILAGFILLKRNDRKLVLFLALAGVLRACLSSVVSQSPTVGGAVMNMALKSGGVLVFILSLLVYLRTRLNKRTMA</sequence>
<keyword evidence="3" id="KW-1185">Reference proteome</keyword>
<accession>A0A6I1FU13</accession>
<comment type="caution">
    <text evidence="2">The sequence shown here is derived from an EMBL/GenBank/DDBJ whole genome shotgun (WGS) entry which is preliminary data.</text>
</comment>